<dbReference type="RefSeq" id="WP_012257095.1">
    <property type="nucleotide sequence ID" value="NC_010175.1"/>
</dbReference>
<dbReference type="PRINTS" id="PR00162">
    <property type="entry name" value="RIESKE"/>
</dbReference>
<evidence type="ECO:0000256" key="5">
    <source>
        <dbReference type="ARBA" id="ARBA00023157"/>
    </source>
</evidence>
<dbReference type="InterPro" id="IPR005805">
    <property type="entry name" value="Rieske_Fe-S_prot_C"/>
</dbReference>
<evidence type="ECO:0000256" key="4">
    <source>
        <dbReference type="ARBA" id="ARBA00023014"/>
    </source>
</evidence>
<dbReference type="CDD" id="cd03476">
    <property type="entry name" value="Rieske_ArOX_small"/>
    <property type="match status" value="1"/>
</dbReference>
<dbReference type="InterPro" id="IPR014349">
    <property type="entry name" value="Rieske_Fe-S_prot"/>
</dbReference>
<feature type="domain" description="Rieske" evidence="8">
    <location>
        <begin position="92"/>
        <end position="198"/>
    </location>
</feature>
<keyword evidence="3" id="KW-0408">Iron</keyword>
<evidence type="ECO:0000256" key="3">
    <source>
        <dbReference type="ARBA" id="ARBA00023004"/>
    </source>
</evidence>
<dbReference type="EnsemblBacteria" id="ABY34439">
    <property type="protein sequence ID" value="ABY34439"/>
    <property type="gene ID" value="Caur_1210"/>
</dbReference>
<dbReference type="Gene3D" id="2.102.10.10">
    <property type="entry name" value="Rieske [2Fe-2S] iron-sulphur domain"/>
    <property type="match status" value="1"/>
</dbReference>
<dbReference type="AlphaFoldDB" id="A9WJY8"/>
<dbReference type="GO" id="GO:0016705">
    <property type="term" value="F:oxidoreductase activity, acting on paired donors, with incorporation or reduction of molecular oxygen"/>
    <property type="evidence" value="ECO:0007669"/>
    <property type="project" value="UniProtKB-ARBA"/>
</dbReference>
<dbReference type="EMBL" id="CP000909">
    <property type="protein sequence ID" value="ABY34439.1"/>
    <property type="molecule type" value="Genomic_DNA"/>
</dbReference>
<dbReference type="SUPFAM" id="SSF50022">
    <property type="entry name" value="ISP domain"/>
    <property type="match status" value="1"/>
</dbReference>
<dbReference type="NCBIfam" id="TIGR02694">
    <property type="entry name" value="arsenite_ox_S"/>
    <property type="match status" value="1"/>
</dbReference>
<reference evidence="10" key="1">
    <citation type="journal article" date="2011" name="BMC Genomics">
        <title>Complete genome sequence of the filamentous anoxygenic phototrophic bacterium Chloroflexus aurantiacus.</title>
        <authorList>
            <person name="Tang K.H."/>
            <person name="Barry K."/>
            <person name="Chertkov O."/>
            <person name="Dalin E."/>
            <person name="Han C.S."/>
            <person name="Hauser L.J."/>
            <person name="Honchak B.M."/>
            <person name="Karbach L.E."/>
            <person name="Land M.L."/>
            <person name="Lapidus A."/>
            <person name="Larimer F.W."/>
            <person name="Mikhailova N."/>
            <person name="Pitluck S."/>
            <person name="Pierson B.K."/>
            <person name="Blankenship R.E."/>
        </authorList>
    </citation>
    <scope>NUCLEOTIDE SEQUENCE [LARGE SCALE GENOMIC DNA]</scope>
    <source>
        <strain evidence="10">ATCC 29366 / DSM 635 / J-10-fl</strain>
    </source>
</reference>
<accession>A9WJY8</accession>
<feature type="region of interest" description="Disordered" evidence="7">
    <location>
        <begin position="48"/>
        <end position="69"/>
    </location>
</feature>
<evidence type="ECO:0000313" key="9">
    <source>
        <dbReference type="EMBL" id="ABY34439.1"/>
    </source>
</evidence>
<evidence type="ECO:0000256" key="1">
    <source>
        <dbReference type="ARBA" id="ARBA00022714"/>
    </source>
</evidence>
<dbReference type="InterPro" id="IPR017941">
    <property type="entry name" value="Rieske_2Fe-2S"/>
</dbReference>
<dbReference type="InterPro" id="IPR014067">
    <property type="entry name" value="AioB/IdrB_ssu"/>
</dbReference>
<evidence type="ECO:0000256" key="2">
    <source>
        <dbReference type="ARBA" id="ARBA00022723"/>
    </source>
</evidence>
<dbReference type="eggNOG" id="COG0723">
    <property type="taxonomic scope" value="Bacteria"/>
</dbReference>
<dbReference type="PATRIC" id="fig|324602.8.peg.1388"/>
<sequence length="217" mass="22690">MEDREISPSEEEAARSPKPRLDRRSFLKLSSISGAAAVLAACAAQPPAPTAVPPTAAPQAPAPTAAPAPSPVVVTETVEVPLISEVLPYPRIKVATLNDLQSGAFGASYPDQFSPIQILKIGKKVPGGVGPDGDIVAYSGLCTHMGCPMTYDPATKIFVCPCHYSHFDAAADAMLISGPATQHLPRIVLEVEGQDIYAVGAQGLIYGRPHNLSLTEL</sequence>
<feature type="region of interest" description="Disordered" evidence="7">
    <location>
        <begin position="1"/>
        <end position="21"/>
    </location>
</feature>
<dbReference type="Pfam" id="PF00355">
    <property type="entry name" value="Rieske"/>
    <property type="match status" value="1"/>
</dbReference>
<evidence type="ECO:0000313" key="10">
    <source>
        <dbReference type="Proteomes" id="UP000002008"/>
    </source>
</evidence>
<dbReference type="Proteomes" id="UP000002008">
    <property type="component" value="Chromosome"/>
</dbReference>
<name>A9WJY8_CHLAA</name>
<dbReference type="GO" id="GO:0051537">
    <property type="term" value="F:2 iron, 2 sulfur cluster binding"/>
    <property type="evidence" value="ECO:0007669"/>
    <property type="project" value="UniProtKB-KW"/>
</dbReference>
<keyword evidence="10" id="KW-1185">Reference proteome</keyword>
<keyword evidence="5" id="KW-1015">Disulfide bond</keyword>
<evidence type="ECO:0000259" key="8">
    <source>
        <dbReference type="PROSITE" id="PS51296"/>
    </source>
</evidence>
<gene>
    <name evidence="9" type="ordered locus">Caur_1210</name>
</gene>
<keyword evidence="1" id="KW-0001">2Fe-2S</keyword>
<dbReference type="PANTHER" id="PTHR10134">
    <property type="entry name" value="CYTOCHROME B-C1 COMPLEX SUBUNIT RIESKE, MITOCHONDRIAL"/>
    <property type="match status" value="1"/>
</dbReference>
<dbReference type="GO" id="GO:0016491">
    <property type="term" value="F:oxidoreductase activity"/>
    <property type="evidence" value="ECO:0000318"/>
    <property type="project" value="GO_Central"/>
</dbReference>
<comment type="cofactor">
    <cofactor evidence="6">
        <name>[2Fe-2S] cluster</name>
        <dbReference type="ChEBI" id="CHEBI:190135"/>
    </cofactor>
</comment>
<dbReference type="InParanoid" id="A9WJY8"/>
<dbReference type="GO" id="GO:0004497">
    <property type="term" value="F:monooxygenase activity"/>
    <property type="evidence" value="ECO:0007669"/>
    <property type="project" value="UniProtKB-ARBA"/>
</dbReference>
<keyword evidence="4" id="KW-0411">Iron-sulfur</keyword>
<dbReference type="InterPro" id="IPR019546">
    <property type="entry name" value="TAT_signal_bac_arc"/>
</dbReference>
<dbReference type="PROSITE" id="PS51296">
    <property type="entry name" value="RIESKE"/>
    <property type="match status" value="1"/>
</dbReference>
<dbReference type="InterPro" id="IPR036922">
    <property type="entry name" value="Rieske_2Fe-2S_sf"/>
</dbReference>
<protein>
    <submittedName>
        <fullName evidence="9">Arsenite oxidase, small subunit</fullName>
    </submittedName>
</protein>
<dbReference type="InterPro" id="IPR006311">
    <property type="entry name" value="TAT_signal"/>
</dbReference>
<dbReference type="KEGG" id="cau:Caur_1210"/>
<dbReference type="HOGENOM" id="CLU_055690_1_3_0"/>
<dbReference type="GO" id="GO:0005886">
    <property type="term" value="C:plasma membrane"/>
    <property type="evidence" value="ECO:0000318"/>
    <property type="project" value="GO_Central"/>
</dbReference>
<keyword evidence="2" id="KW-0479">Metal-binding</keyword>
<dbReference type="NCBIfam" id="TIGR01409">
    <property type="entry name" value="TAT_signal_seq"/>
    <property type="match status" value="1"/>
</dbReference>
<dbReference type="STRING" id="324602.Caur_1210"/>
<organism evidence="9 10">
    <name type="scientific">Chloroflexus aurantiacus (strain ATCC 29366 / DSM 635 / J-10-fl)</name>
    <dbReference type="NCBI Taxonomy" id="324602"/>
    <lineage>
        <taxon>Bacteria</taxon>
        <taxon>Bacillati</taxon>
        <taxon>Chloroflexota</taxon>
        <taxon>Chloroflexia</taxon>
        <taxon>Chloroflexales</taxon>
        <taxon>Chloroflexineae</taxon>
        <taxon>Chloroflexaceae</taxon>
        <taxon>Chloroflexus</taxon>
    </lineage>
</organism>
<dbReference type="GO" id="GO:0046872">
    <property type="term" value="F:metal ion binding"/>
    <property type="evidence" value="ECO:0007669"/>
    <property type="project" value="UniProtKB-KW"/>
</dbReference>
<proteinExistence type="predicted"/>
<evidence type="ECO:0000256" key="6">
    <source>
        <dbReference type="ARBA" id="ARBA00034078"/>
    </source>
</evidence>
<evidence type="ECO:0000256" key="7">
    <source>
        <dbReference type="SAM" id="MobiDB-lite"/>
    </source>
</evidence>
<dbReference type="PROSITE" id="PS51318">
    <property type="entry name" value="TAT"/>
    <property type="match status" value="1"/>
</dbReference>